<reference evidence="2 3" key="1">
    <citation type="journal article" date="2016" name="Appl. Environ. Microbiol.">
        <title>Lack of Overt Genome Reduction in the Bryostatin-Producing Bryozoan Symbiont "Candidatus Endobugula sertula".</title>
        <authorList>
            <person name="Miller I.J."/>
            <person name="Vanee N."/>
            <person name="Fong S.S."/>
            <person name="Lim-Fong G.E."/>
            <person name="Kwan J.C."/>
        </authorList>
    </citation>
    <scope>NUCLEOTIDE SEQUENCE [LARGE SCALE GENOMIC DNA]</scope>
    <source>
        <strain evidence="2">AB1-4</strain>
    </source>
</reference>
<organism evidence="2 3">
    <name type="scientific">Candidatus Endobugula sertula</name>
    <name type="common">Bugula neritina bacterial symbiont</name>
    <dbReference type="NCBI Taxonomy" id="62101"/>
    <lineage>
        <taxon>Bacteria</taxon>
        <taxon>Pseudomonadati</taxon>
        <taxon>Pseudomonadota</taxon>
        <taxon>Gammaproteobacteria</taxon>
        <taxon>Cellvibrionales</taxon>
        <taxon>Cellvibrionaceae</taxon>
        <taxon>Candidatus Endobugula</taxon>
    </lineage>
</organism>
<feature type="transmembrane region" description="Helical" evidence="1">
    <location>
        <begin position="62"/>
        <end position="85"/>
    </location>
</feature>
<feature type="transmembrane region" description="Helical" evidence="1">
    <location>
        <begin position="254"/>
        <end position="279"/>
    </location>
</feature>
<name>A0A1D2QQM2_9GAMM</name>
<dbReference type="EMBL" id="MDLC01000019">
    <property type="protein sequence ID" value="ODS23844.1"/>
    <property type="molecule type" value="Genomic_DNA"/>
</dbReference>
<evidence type="ECO:0000313" key="3">
    <source>
        <dbReference type="Proteomes" id="UP000242502"/>
    </source>
</evidence>
<comment type="caution">
    <text evidence="2">The sequence shown here is derived from an EMBL/GenBank/DDBJ whole genome shotgun (WGS) entry which is preliminary data.</text>
</comment>
<feature type="transmembrane region" description="Helical" evidence="1">
    <location>
        <begin position="221"/>
        <end position="242"/>
    </location>
</feature>
<feature type="transmembrane region" description="Helical" evidence="1">
    <location>
        <begin position="91"/>
        <end position="114"/>
    </location>
</feature>
<sequence>MQSTYLTFKQILQQTVSVYWSLLKIMVPILIAVKLLMILGLNEFLSQFVSPIMHLVGLPTELATVVTVTALTNMYGGMLMFFAVIGDVELTVAQVTVLSGIMLIVHGIPTEGAIVKSAGLSWRATFLLRVLGAFAFGALLNTFYSSIDFLQKPLTVLSIGYTHSTDLYAWSISQLKSIALIFIIIFALITFLRFLRWIKVEYILHLILDPILRVFGMSKNVINFTIIGMTLGISFGGGLLIQESKTGKIEKREIILALTLLSLCHSLIEDTLLVLLMGADLSGVLWARLVFSFSILFIISLFLKKT</sequence>
<keyword evidence="1" id="KW-1133">Transmembrane helix</keyword>
<gene>
    <name evidence="2" type="ORF">AB835_06785</name>
</gene>
<feature type="transmembrane region" description="Helical" evidence="1">
    <location>
        <begin position="167"/>
        <end position="191"/>
    </location>
</feature>
<keyword evidence="1" id="KW-0472">Membrane</keyword>
<feature type="transmembrane region" description="Helical" evidence="1">
    <location>
        <begin position="126"/>
        <end position="147"/>
    </location>
</feature>
<evidence type="ECO:0008006" key="4">
    <source>
        <dbReference type="Google" id="ProtNLM"/>
    </source>
</evidence>
<feature type="transmembrane region" description="Helical" evidence="1">
    <location>
        <begin position="20"/>
        <end position="41"/>
    </location>
</feature>
<evidence type="ECO:0000256" key="1">
    <source>
        <dbReference type="SAM" id="Phobius"/>
    </source>
</evidence>
<feature type="transmembrane region" description="Helical" evidence="1">
    <location>
        <begin position="285"/>
        <end position="303"/>
    </location>
</feature>
<proteinExistence type="predicted"/>
<dbReference type="AlphaFoldDB" id="A0A1D2QQM2"/>
<dbReference type="STRING" id="62101.AB835_06785"/>
<evidence type="ECO:0000313" key="2">
    <source>
        <dbReference type="EMBL" id="ODS23844.1"/>
    </source>
</evidence>
<accession>A0A1D2QQM2</accession>
<dbReference type="Proteomes" id="UP000242502">
    <property type="component" value="Unassembled WGS sequence"/>
</dbReference>
<protein>
    <recommendedName>
        <fullName evidence="4">Nucleoside recognition protein</fullName>
    </recommendedName>
</protein>
<keyword evidence="1" id="KW-0812">Transmembrane</keyword>